<comment type="caution">
    <text evidence="1">The sequence shown here is derived from an EMBL/GenBank/DDBJ whole genome shotgun (WGS) entry which is preliminary data.</text>
</comment>
<keyword evidence="2" id="KW-1185">Reference proteome</keyword>
<feature type="non-terminal residue" evidence="1">
    <location>
        <position position="685"/>
    </location>
</feature>
<gene>
    <name evidence="1" type="ORF">SCALOS_LOCUS332</name>
</gene>
<evidence type="ECO:0000313" key="2">
    <source>
        <dbReference type="Proteomes" id="UP000789860"/>
    </source>
</evidence>
<protein>
    <submittedName>
        <fullName evidence="1">5712_t:CDS:1</fullName>
    </submittedName>
</protein>
<dbReference type="Proteomes" id="UP000789860">
    <property type="component" value="Unassembled WGS sequence"/>
</dbReference>
<proteinExistence type="predicted"/>
<organism evidence="1 2">
    <name type="scientific">Scutellospora calospora</name>
    <dbReference type="NCBI Taxonomy" id="85575"/>
    <lineage>
        <taxon>Eukaryota</taxon>
        <taxon>Fungi</taxon>
        <taxon>Fungi incertae sedis</taxon>
        <taxon>Mucoromycota</taxon>
        <taxon>Glomeromycotina</taxon>
        <taxon>Glomeromycetes</taxon>
        <taxon>Diversisporales</taxon>
        <taxon>Gigasporaceae</taxon>
        <taxon>Scutellospora</taxon>
    </lineage>
</organism>
<dbReference type="EMBL" id="CAJVPM010000154">
    <property type="protein sequence ID" value="CAG8436994.1"/>
    <property type="molecule type" value="Genomic_DNA"/>
</dbReference>
<accession>A0ACA9JUT8</accession>
<name>A0ACA9JUT8_9GLOM</name>
<sequence length="685" mass="78046">MYKKSEWKKFFNEKNIPKTDEKIKKSELDSSLDILEDILNDDKTTFKSLPEDYQKIKIDNLNDNFLPRGVKQNDLKKAISDKRNTFRYRINEPNNEFDNDGLDPNEYQKILKSINETQEVIFDKWKNKVIPEFLNEFLGNFLKRKGDENLKEKNLDKWLKGEEIEPEILKNGINGSNVIEEEKKLDKSLAGAYLLPYVFNLIDFDPEKLKNDDGSYNPNYFAKVKDSPEGKIPNVDSPGILPILTGGGKTTKLVRCLLTCIFPGKHIILITPNEELAADAENHHNTWLQYVSGVSYKCVIHGKEGELPYTVKNGELASWINGNKENKKESSGEDGKSTLSILQLHHLVRYIACGKVKIKELKDTKKIHNNFDKVLIDIKEKLIDKENTIIIFDEAHFPNTSYQVVQPLIIRMGYNVLLMSATFPKKNFSISTSKPRDVYSLTKFDNQTNWENEKTQIFFRTTANVYPRKTTGEEDKNAEPLLKSGLTPKQFEMLEKSDIPFVIFDSSNSSAVTGITEGMPPGSLFIANINHEMGFSPAIDNVILTGQTQLQKLEKGSGAGRWIYDEPKIQFLSVASMIQQIGHVGRLTPRKAFLTTQKLKELTPPKDIVYHIISGIMLLASEEPMKELNSQGYPFTASTTDHKYQNLLWASIALPYKKNRPMEAVMIGMKANPKVTVSKREFCPT</sequence>
<reference evidence="1" key="1">
    <citation type="submission" date="2021-06" db="EMBL/GenBank/DDBJ databases">
        <authorList>
            <person name="Kallberg Y."/>
            <person name="Tangrot J."/>
            <person name="Rosling A."/>
        </authorList>
    </citation>
    <scope>NUCLEOTIDE SEQUENCE</scope>
    <source>
        <strain evidence="1">AU212A</strain>
    </source>
</reference>
<evidence type="ECO:0000313" key="1">
    <source>
        <dbReference type="EMBL" id="CAG8436994.1"/>
    </source>
</evidence>